<dbReference type="GO" id="GO:0009103">
    <property type="term" value="P:lipopolysaccharide biosynthetic process"/>
    <property type="evidence" value="ECO:0007669"/>
    <property type="project" value="UniProtKB-ARBA"/>
</dbReference>
<feature type="domain" description="Glycosyltransferase RgtA/B/C/D-like" evidence="9">
    <location>
        <begin position="62"/>
        <end position="228"/>
    </location>
</feature>
<feature type="transmembrane region" description="Helical" evidence="8">
    <location>
        <begin position="342"/>
        <end position="363"/>
    </location>
</feature>
<evidence type="ECO:0000256" key="6">
    <source>
        <dbReference type="ARBA" id="ARBA00022989"/>
    </source>
</evidence>
<evidence type="ECO:0000259" key="9">
    <source>
        <dbReference type="Pfam" id="PF13231"/>
    </source>
</evidence>
<dbReference type="PANTHER" id="PTHR33908:SF11">
    <property type="entry name" value="MEMBRANE PROTEIN"/>
    <property type="match status" value="1"/>
</dbReference>
<keyword evidence="4 10" id="KW-0808">Transferase</keyword>
<keyword evidence="11" id="KW-1185">Reference proteome</keyword>
<feature type="transmembrane region" description="Helical" evidence="8">
    <location>
        <begin position="142"/>
        <end position="160"/>
    </location>
</feature>
<dbReference type="RefSeq" id="WP_026634443.1">
    <property type="nucleotide sequence ID" value="NZ_FONH01000001.1"/>
</dbReference>
<feature type="transmembrane region" description="Helical" evidence="8">
    <location>
        <begin position="257"/>
        <end position="275"/>
    </location>
</feature>
<evidence type="ECO:0000256" key="2">
    <source>
        <dbReference type="ARBA" id="ARBA00022475"/>
    </source>
</evidence>
<protein>
    <submittedName>
        <fullName evidence="10">4-amino-4-deoxy-L-arabinose transferase</fullName>
    </submittedName>
</protein>
<proteinExistence type="predicted"/>
<dbReference type="Proteomes" id="UP000199477">
    <property type="component" value="Unassembled WGS sequence"/>
</dbReference>
<feature type="transmembrane region" description="Helical" evidence="8">
    <location>
        <begin position="109"/>
        <end position="130"/>
    </location>
</feature>
<evidence type="ECO:0000256" key="7">
    <source>
        <dbReference type="ARBA" id="ARBA00023136"/>
    </source>
</evidence>
<dbReference type="GO" id="GO:0016763">
    <property type="term" value="F:pentosyltransferase activity"/>
    <property type="evidence" value="ECO:0007669"/>
    <property type="project" value="TreeGrafter"/>
</dbReference>
<feature type="transmembrane region" description="Helical" evidence="8">
    <location>
        <begin position="312"/>
        <end position="330"/>
    </location>
</feature>
<comment type="subcellular location">
    <subcellularLocation>
        <location evidence="1">Cell membrane</location>
        <topology evidence="1">Multi-pass membrane protein</topology>
    </subcellularLocation>
</comment>
<evidence type="ECO:0000256" key="8">
    <source>
        <dbReference type="SAM" id="Phobius"/>
    </source>
</evidence>
<feature type="transmembrane region" description="Helical" evidence="8">
    <location>
        <begin position="287"/>
        <end position="306"/>
    </location>
</feature>
<reference evidence="11" key="1">
    <citation type="submission" date="2016-10" db="EMBL/GenBank/DDBJ databases">
        <authorList>
            <person name="Varghese N."/>
            <person name="Submissions S."/>
        </authorList>
    </citation>
    <scope>NUCLEOTIDE SEQUENCE [LARGE SCALE GENOMIC DNA]</scope>
    <source>
        <strain evidence="11">UNC178MFTsu3.1</strain>
    </source>
</reference>
<keyword evidence="5 8" id="KW-0812">Transmembrane</keyword>
<name>A0A1I1XZM0_9GAMM</name>
<dbReference type="PANTHER" id="PTHR33908">
    <property type="entry name" value="MANNOSYLTRANSFERASE YKCB-RELATED"/>
    <property type="match status" value="1"/>
</dbReference>
<evidence type="ECO:0000256" key="5">
    <source>
        <dbReference type="ARBA" id="ARBA00022692"/>
    </source>
</evidence>
<evidence type="ECO:0000256" key="3">
    <source>
        <dbReference type="ARBA" id="ARBA00022676"/>
    </source>
</evidence>
<organism evidence="10 11">
    <name type="scientific">Dyella marensis</name>
    <dbReference type="NCBI Taxonomy" id="500610"/>
    <lineage>
        <taxon>Bacteria</taxon>
        <taxon>Pseudomonadati</taxon>
        <taxon>Pseudomonadota</taxon>
        <taxon>Gammaproteobacteria</taxon>
        <taxon>Lysobacterales</taxon>
        <taxon>Rhodanobacteraceae</taxon>
        <taxon>Dyella</taxon>
    </lineage>
</organism>
<gene>
    <name evidence="10" type="ORF">SAMN02799615_00434</name>
</gene>
<dbReference type="EMBL" id="FONH01000001">
    <property type="protein sequence ID" value="SFE12619.1"/>
    <property type="molecule type" value="Genomic_DNA"/>
</dbReference>
<keyword evidence="2" id="KW-1003">Cell membrane</keyword>
<keyword evidence="3" id="KW-0328">Glycosyltransferase</keyword>
<feature type="transmembrane region" description="Helical" evidence="8">
    <location>
        <begin position="209"/>
        <end position="229"/>
    </location>
</feature>
<evidence type="ECO:0000256" key="1">
    <source>
        <dbReference type="ARBA" id="ARBA00004651"/>
    </source>
</evidence>
<keyword evidence="7 8" id="KW-0472">Membrane</keyword>
<dbReference type="InterPro" id="IPR050297">
    <property type="entry name" value="LipidA_mod_glycosyltrf_83"/>
</dbReference>
<evidence type="ECO:0000313" key="10">
    <source>
        <dbReference type="EMBL" id="SFE12619.1"/>
    </source>
</evidence>
<dbReference type="STRING" id="500610.SAMN02799615_00434"/>
<dbReference type="GO" id="GO:0005886">
    <property type="term" value="C:plasma membrane"/>
    <property type="evidence" value="ECO:0007669"/>
    <property type="project" value="UniProtKB-SubCell"/>
</dbReference>
<dbReference type="Pfam" id="PF13231">
    <property type="entry name" value="PMT_2"/>
    <property type="match status" value="1"/>
</dbReference>
<evidence type="ECO:0000256" key="4">
    <source>
        <dbReference type="ARBA" id="ARBA00022679"/>
    </source>
</evidence>
<accession>A0A1I1XZM0</accession>
<evidence type="ECO:0000313" key="11">
    <source>
        <dbReference type="Proteomes" id="UP000199477"/>
    </source>
</evidence>
<sequence length="556" mass="61871">MSFAKEKTFTVRWPWLALALLAVLRLAWLNAYPLNSDEAQHAHVAWGWTQGLRLYRDVFDNHGPLFSGLHSLVLNLIGERADALTWLRLSMQAWFALALFAVWRMGRRLYTPNLAFYAMLIVAFVPRFFLVSGQFRTDDMWMALWLAALAMVVGAPPRAWRWFVAGLLTGAALSVSQKTMVLLGVAAFAGLVVSLARPPGKRAPRARSILCGIAGLLLVPALFALWLAWRGDLGPAWYGLVGYNVGGARKAYALPKLAVFLLLSGVCVRLAYGHVRRVAREVFDWPVFLALQAGLFLFLVWFVWPLITAQDFLPAIPPLVLVLAGAIARLPWLRESAMRRRALGKAVIGLELAALLLTAPPWLDRLAPQRTELAAVLHYTDPGETVMDPKGDAIFRPRPYFPVIESMAMIRLRRGHMADTIAEGMQRERTMLVLRRRLPPASDEFVQRNYLPVSDQPGQAEVWMAGQYLPPGQRTRSVDLALAGEYVLSDGRNLVPASIDGAASDRQWTLGVGRHSIDAATDRALVLVWRRAWERGWRPAALPPPTEEEAGADACQ</sequence>
<dbReference type="InterPro" id="IPR038731">
    <property type="entry name" value="RgtA/B/C-like"/>
</dbReference>
<dbReference type="AlphaFoldDB" id="A0A1I1XZM0"/>
<feature type="transmembrane region" description="Helical" evidence="8">
    <location>
        <begin position="180"/>
        <end position="197"/>
    </location>
</feature>
<keyword evidence="6 8" id="KW-1133">Transmembrane helix</keyword>